<name>A0A9P5C7U1_9HYPO</name>
<comment type="caution">
    <text evidence="2">The sequence shown here is derived from an EMBL/GenBank/DDBJ whole genome shotgun (WGS) entry which is preliminary data.</text>
</comment>
<evidence type="ECO:0000313" key="2">
    <source>
        <dbReference type="EMBL" id="KAF3054697.1"/>
    </source>
</evidence>
<dbReference type="EMBL" id="QLNT01000042">
    <property type="protein sequence ID" value="KAF3054697.1"/>
    <property type="molecule type" value="Genomic_DNA"/>
</dbReference>
<feature type="region of interest" description="Disordered" evidence="1">
    <location>
        <begin position="95"/>
        <end position="117"/>
    </location>
</feature>
<reference evidence="2 3" key="1">
    <citation type="submission" date="2018-06" db="EMBL/GenBank/DDBJ databases">
        <title>Genome analysis of cellulolytic fungus Trichoderma lentiforme CFAM-422.</title>
        <authorList>
            <person name="Steindorff A.S."/>
            <person name="Formighieri E.F."/>
            <person name="Midorikawa G.E.O."/>
            <person name="Tamietti M.S."/>
            <person name="Ramos E.Z."/>
            <person name="Silva A.S."/>
            <person name="Bon E.P.S."/>
            <person name="Mendes T.D."/>
            <person name="Damaso M.C.T."/>
            <person name="Favaro L.C.L."/>
        </authorList>
    </citation>
    <scope>NUCLEOTIDE SEQUENCE [LARGE SCALE GENOMIC DNA]</scope>
    <source>
        <strain evidence="2 3">CFAM-422</strain>
    </source>
</reference>
<sequence length="127" mass="14806">MELVGFLPRQEPNSTTIILGLFACMLFPQRQMIHYVAPELFSQDTVIVESIRNDPLRYNTGTLEGLIELIDRTMVLLLGKTKIGKHVQSVLLRQGTSESKREDEATKKKKKKKKKKTWIWRLKRPKR</sequence>
<dbReference type="AlphaFoldDB" id="A0A9P5C7U1"/>
<evidence type="ECO:0000313" key="3">
    <source>
        <dbReference type="Proteomes" id="UP000801864"/>
    </source>
</evidence>
<protein>
    <submittedName>
        <fullName evidence="2">Uncharacterized protein</fullName>
    </submittedName>
</protein>
<proteinExistence type="predicted"/>
<accession>A0A9P5C7U1</accession>
<gene>
    <name evidence="2" type="ORF">CFAM422_013323</name>
</gene>
<keyword evidence="3" id="KW-1185">Reference proteome</keyword>
<dbReference type="Proteomes" id="UP000801864">
    <property type="component" value="Unassembled WGS sequence"/>
</dbReference>
<organism evidence="2 3">
    <name type="scientific">Trichoderma lentiforme</name>
    <dbReference type="NCBI Taxonomy" id="1567552"/>
    <lineage>
        <taxon>Eukaryota</taxon>
        <taxon>Fungi</taxon>
        <taxon>Dikarya</taxon>
        <taxon>Ascomycota</taxon>
        <taxon>Pezizomycotina</taxon>
        <taxon>Sordariomycetes</taxon>
        <taxon>Hypocreomycetidae</taxon>
        <taxon>Hypocreales</taxon>
        <taxon>Hypocreaceae</taxon>
        <taxon>Trichoderma</taxon>
    </lineage>
</organism>
<evidence type="ECO:0000256" key="1">
    <source>
        <dbReference type="SAM" id="MobiDB-lite"/>
    </source>
</evidence>
<feature type="compositionally biased region" description="Basic residues" evidence="1">
    <location>
        <begin position="107"/>
        <end position="117"/>
    </location>
</feature>